<evidence type="ECO:0000313" key="4">
    <source>
        <dbReference type="EMBL" id="VDM32511.1"/>
    </source>
</evidence>
<name>A0A0R3X3U5_HYDTA</name>
<dbReference type="GO" id="GO:0042073">
    <property type="term" value="P:intraciliary transport"/>
    <property type="evidence" value="ECO:0007669"/>
    <property type="project" value="TreeGrafter"/>
</dbReference>
<dbReference type="InterPro" id="IPR050687">
    <property type="entry name" value="Dynein_IC"/>
</dbReference>
<keyword evidence="2" id="KW-0853">WD repeat</keyword>
<dbReference type="WBParaSite" id="TTAC_0000804001-mRNA-1">
    <property type="protein sequence ID" value="TTAC_0000804001-mRNA-1"/>
    <property type="gene ID" value="TTAC_0000804001"/>
</dbReference>
<dbReference type="SUPFAM" id="SSF50978">
    <property type="entry name" value="WD40 repeat-like"/>
    <property type="match status" value="1"/>
</dbReference>
<dbReference type="STRING" id="6205.A0A0R3X3U5"/>
<keyword evidence="1" id="KW-0963">Cytoplasm</keyword>
<evidence type="ECO:0000256" key="3">
    <source>
        <dbReference type="ARBA" id="ARBA00022737"/>
    </source>
</evidence>
<dbReference type="InterPro" id="IPR036322">
    <property type="entry name" value="WD40_repeat_dom_sf"/>
</dbReference>
<sequence length="300" mass="33282">MPLVNQSPFAIDICPKAENRRYGYDFHENWCAHMAHLALWNVAKSRIDPDKPDYIFDTNCCMNTVAFCDEDAPLVAGGTVSGELVIWSLSTENGSRVATCGCVEGGHQDSITGIFWLSRKSLNAYASNLTMEYHLVTVGADGRIICWILQRDRAAVFTLKSVKIYQVTGKDQSSRLQQDVYTCNNCDESLGSDGANIPPPQIYNILDRTRLYTLATEEGQIFTLHFLRSPPSRSYQHRSLLAYGSARGTVAIYDLCCNGDVSGDTTESEDFTPIKRCVLQCHKEMCTANPVICMASTDSV</sequence>
<dbReference type="GO" id="GO:0045503">
    <property type="term" value="F:dynein light chain binding"/>
    <property type="evidence" value="ECO:0007669"/>
    <property type="project" value="TreeGrafter"/>
</dbReference>
<dbReference type="EMBL" id="UYWX01020433">
    <property type="protein sequence ID" value="VDM32511.1"/>
    <property type="molecule type" value="Genomic_DNA"/>
</dbReference>
<gene>
    <name evidence="4" type="ORF">TTAC_LOCUS8025</name>
</gene>
<accession>A0A0R3X3U5</accession>
<reference evidence="6" key="1">
    <citation type="submission" date="2017-02" db="UniProtKB">
        <authorList>
            <consortium name="WormBaseParasite"/>
        </authorList>
    </citation>
    <scope>IDENTIFICATION</scope>
</reference>
<dbReference type="OrthoDB" id="445052at2759"/>
<evidence type="ECO:0000256" key="1">
    <source>
        <dbReference type="ARBA" id="ARBA00022490"/>
    </source>
</evidence>
<dbReference type="GO" id="GO:0005868">
    <property type="term" value="C:cytoplasmic dynein complex"/>
    <property type="evidence" value="ECO:0007669"/>
    <property type="project" value="TreeGrafter"/>
</dbReference>
<proteinExistence type="predicted"/>
<dbReference type="PANTHER" id="PTHR12442">
    <property type="entry name" value="DYNEIN INTERMEDIATE CHAIN"/>
    <property type="match status" value="1"/>
</dbReference>
<dbReference type="GO" id="GO:0045504">
    <property type="term" value="F:dynein heavy chain binding"/>
    <property type="evidence" value="ECO:0007669"/>
    <property type="project" value="TreeGrafter"/>
</dbReference>
<dbReference type="PANTHER" id="PTHR12442:SF26">
    <property type="entry name" value="CYTOPLASMIC DYNEIN 2 INTERMEDIATE CHAIN 2"/>
    <property type="match status" value="1"/>
</dbReference>
<evidence type="ECO:0000256" key="2">
    <source>
        <dbReference type="ARBA" id="ARBA00022574"/>
    </source>
</evidence>
<evidence type="ECO:0000313" key="6">
    <source>
        <dbReference type="WBParaSite" id="TTAC_0000804001-mRNA-1"/>
    </source>
</evidence>
<dbReference type="GO" id="GO:0097014">
    <property type="term" value="C:ciliary plasm"/>
    <property type="evidence" value="ECO:0007669"/>
    <property type="project" value="TreeGrafter"/>
</dbReference>
<protein>
    <submittedName>
        <fullName evidence="6">WD_REPEATS_REGION domain-containing protein</fullName>
    </submittedName>
</protein>
<evidence type="ECO:0000313" key="5">
    <source>
        <dbReference type="Proteomes" id="UP000274429"/>
    </source>
</evidence>
<organism evidence="6">
    <name type="scientific">Hydatigena taeniaeformis</name>
    <name type="common">Feline tapeworm</name>
    <name type="synonym">Taenia taeniaeformis</name>
    <dbReference type="NCBI Taxonomy" id="6205"/>
    <lineage>
        <taxon>Eukaryota</taxon>
        <taxon>Metazoa</taxon>
        <taxon>Spiralia</taxon>
        <taxon>Lophotrochozoa</taxon>
        <taxon>Platyhelminthes</taxon>
        <taxon>Cestoda</taxon>
        <taxon>Eucestoda</taxon>
        <taxon>Cyclophyllidea</taxon>
        <taxon>Taeniidae</taxon>
        <taxon>Hydatigera</taxon>
    </lineage>
</organism>
<dbReference type="AlphaFoldDB" id="A0A0R3X3U5"/>
<dbReference type="InterPro" id="IPR015943">
    <property type="entry name" value="WD40/YVTN_repeat-like_dom_sf"/>
</dbReference>
<reference evidence="4 5" key="2">
    <citation type="submission" date="2018-11" db="EMBL/GenBank/DDBJ databases">
        <authorList>
            <consortium name="Pathogen Informatics"/>
        </authorList>
    </citation>
    <scope>NUCLEOTIDE SEQUENCE [LARGE SCALE GENOMIC DNA]</scope>
</reference>
<keyword evidence="3" id="KW-0677">Repeat</keyword>
<dbReference type="Gene3D" id="2.130.10.10">
    <property type="entry name" value="YVTN repeat-like/Quinoprotein amine dehydrogenase"/>
    <property type="match status" value="1"/>
</dbReference>
<dbReference type="Proteomes" id="UP000274429">
    <property type="component" value="Unassembled WGS sequence"/>
</dbReference>
<keyword evidence="5" id="KW-1185">Reference proteome</keyword>